<sequence>MKTKSMKRSSESDNESPLPQNRSRQRRKRTFFTNEQLDRLEEVFQKERFPGITTREELTDELGIKEDRIQVWFQNRRARWRKREIKNKPAPSTADKHQSDTAWPESSFPPHPQTITGLTSLLPLANWTYDDETSSPVAPAFLFTNPLTYNALQFPLPSVLTSANSETSSPSSSPNHRSPSESNKTCDIVSLSYLRRRTHSSDEYNAAIGLLSVFERQD</sequence>
<dbReference type="AlphaFoldDB" id="A0A6P8HRX7"/>
<dbReference type="SUPFAM" id="SSF46689">
    <property type="entry name" value="Homeodomain-like"/>
    <property type="match status" value="1"/>
</dbReference>
<evidence type="ECO:0000256" key="1">
    <source>
        <dbReference type="ARBA" id="ARBA00004123"/>
    </source>
</evidence>
<protein>
    <submittedName>
        <fullName evidence="11">Retinal homeobox protein Rx-A-like</fullName>
    </submittedName>
</protein>
<accession>A0A6P8HRX7</accession>
<keyword evidence="4 6" id="KW-0371">Homeobox</keyword>
<feature type="region of interest" description="Disordered" evidence="8">
    <location>
        <begin position="83"/>
        <end position="114"/>
    </location>
</feature>
<evidence type="ECO:0000256" key="6">
    <source>
        <dbReference type="PROSITE-ProRule" id="PRU00108"/>
    </source>
</evidence>
<dbReference type="InterPro" id="IPR051306">
    <property type="entry name" value="Homeobox_regulator"/>
</dbReference>
<dbReference type="Proteomes" id="UP000515163">
    <property type="component" value="Unplaced"/>
</dbReference>
<keyword evidence="10" id="KW-1185">Reference proteome</keyword>
<evidence type="ECO:0000256" key="7">
    <source>
        <dbReference type="RuleBase" id="RU000682"/>
    </source>
</evidence>
<keyword evidence="3 6" id="KW-0238">DNA-binding</keyword>
<dbReference type="GO" id="GO:0000977">
    <property type="term" value="F:RNA polymerase II transcription regulatory region sequence-specific DNA binding"/>
    <property type="evidence" value="ECO:0007669"/>
    <property type="project" value="TreeGrafter"/>
</dbReference>
<dbReference type="RefSeq" id="XP_031559139.1">
    <property type="nucleotide sequence ID" value="XM_031703279.1"/>
</dbReference>
<dbReference type="InterPro" id="IPR009057">
    <property type="entry name" value="Homeodomain-like_sf"/>
</dbReference>
<feature type="region of interest" description="Disordered" evidence="8">
    <location>
        <begin position="161"/>
        <end position="184"/>
    </location>
</feature>
<evidence type="ECO:0000313" key="10">
    <source>
        <dbReference type="Proteomes" id="UP000515163"/>
    </source>
</evidence>
<dbReference type="PANTHER" id="PTHR46123:SF3">
    <property type="entry name" value="DOUBLE HOMEOBOX PROTEIN 1-RELATED"/>
    <property type="match status" value="1"/>
</dbReference>
<dbReference type="SMART" id="SM00389">
    <property type="entry name" value="HOX"/>
    <property type="match status" value="1"/>
</dbReference>
<gene>
    <name evidence="11" type="primary">LOC116295468</name>
</gene>
<proteinExistence type="predicted"/>
<dbReference type="KEGG" id="aten:116295468"/>
<organism evidence="10 11">
    <name type="scientific">Actinia tenebrosa</name>
    <name type="common">Australian red waratah sea anemone</name>
    <dbReference type="NCBI Taxonomy" id="6105"/>
    <lineage>
        <taxon>Eukaryota</taxon>
        <taxon>Metazoa</taxon>
        <taxon>Cnidaria</taxon>
        <taxon>Anthozoa</taxon>
        <taxon>Hexacorallia</taxon>
        <taxon>Actiniaria</taxon>
        <taxon>Actiniidae</taxon>
        <taxon>Actinia</taxon>
    </lineage>
</organism>
<dbReference type="OrthoDB" id="5986024at2759"/>
<dbReference type="InterPro" id="IPR000047">
    <property type="entry name" value="HTH_motif"/>
</dbReference>
<evidence type="ECO:0000256" key="4">
    <source>
        <dbReference type="ARBA" id="ARBA00023155"/>
    </source>
</evidence>
<comment type="subcellular location">
    <subcellularLocation>
        <location evidence="1 6 7">Nucleus</location>
    </subcellularLocation>
</comment>
<feature type="domain" description="Homeobox" evidence="9">
    <location>
        <begin position="23"/>
        <end position="83"/>
    </location>
</feature>
<dbReference type="PRINTS" id="PR00031">
    <property type="entry name" value="HTHREPRESSR"/>
</dbReference>
<feature type="compositionally biased region" description="Low complexity" evidence="8">
    <location>
        <begin position="162"/>
        <end position="183"/>
    </location>
</feature>
<reference evidence="11" key="1">
    <citation type="submission" date="2025-08" db="UniProtKB">
        <authorList>
            <consortium name="RefSeq"/>
        </authorList>
    </citation>
    <scope>IDENTIFICATION</scope>
    <source>
        <tissue evidence="11">Tentacle</tissue>
    </source>
</reference>
<dbReference type="GO" id="GO:0005634">
    <property type="term" value="C:nucleus"/>
    <property type="evidence" value="ECO:0007669"/>
    <property type="project" value="UniProtKB-SubCell"/>
</dbReference>
<evidence type="ECO:0000256" key="2">
    <source>
        <dbReference type="ARBA" id="ARBA00022737"/>
    </source>
</evidence>
<feature type="region of interest" description="Disordered" evidence="8">
    <location>
        <begin position="1"/>
        <end position="34"/>
    </location>
</feature>
<dbReference type="PANTHER" id="PTHR46123">
    <property type="entry name" value="MIX-TYPE HOMEOBOX GENE 1-RELATED"/>
    <property type="match status" value="1"/>
</dbReference>
<name>A0A6P8HRX7_ACTTE</name>
<dbReference type="InParanoid" id="A0A6P8HRX7"/>
<dbReference type="GeneID" id="116295468"/>
<evidence type="ECO:0000313" key="11">
    <source>
        <dbReference type="RefSeq" id="XP_031559139.1"/>
    </source>
</evidence>
<dbReference type="Gene3D" id="1.10.10.60">
    <property type="entry name" value="Homeodomain-like"/>
    <property type="match status" value="1"/>
</dbReference>
<evidence type="ECO:0000256" key="8">
    <source>
        <dbReference type="SAM" id="MobiDB-lite"/>
    </source>
</evidence>
<dbReference type="InterPro" id="IPR001356">
    <property type="entry name" value="HD"/>
</dbReference>
<evidence type="ECO:0000256" key="3">
    <source>
        <dbReference type="ARBA" id="ARBA00023125"/>
    </source>
</evidence>
<keyword evidence="2" id="KW-0677">Repeat</keyword>
<dbReference type="GO" id="GO:0000981">
    <property type="term" value="F:DNA-binding transcription factor activity, RNA polymerase II-specific"/>
    <property type="evidence" value="ECO:0007669"/>
    <property type="project" value="TreeGrafter"/>
</dbReference>
<keyword evidence="5 6" id="KW-0539">Nucleus</keyword>
<dbReference type="PROSITE" id="PS50071">
    <property type="entry name" value="HOMEOBOX_2"/>
    <property type="match status" value="1"/>
</dbReference>
<dbReference type="CDD" id="cd00086">
    <property type="entry name" value="homeodomain"/>
    <property type="match status" value="1"/>
</dbReference>
<dbReference type="Pfam" id="PF00046">
    <property type="entry name" value="Homeodomain"/>
    <property type="match status" value="1"/>
</dbReference>
<evidence type="ECO:0000259" key="9">
    <source>
        <dbReference type="PROSITE" id="PS50071"/>
    </source>
</evidence>
<feature type="DNA-binding region" description="Homeobox" evidence="6">
    <location>
        <begin position="25"/>
        <end position="84"/>
    </location>
</feature>
<evidence type="ECO:0000256" key="5">
    <source>
        <dbReference type="ARBA" id="ARBA00023242"/>
    </source>
</evidence>